<protein>
    <submittedName>
        <fullName evidence="2">Uncharacterized protein</fullName>
    </submittedName>
</protein>
<keyword evidence="1" id="KW-0472">Membrane</keyword>
<dbReference type="STRING" id="1194090.SAMN05443144_10316"/>
<dbReference type="EMBL" id="FQUS01000003">
    <property type="protein sequence ID" value="SHE71557.1"/>
    <property type="molecule type" value="Genomic_DNA"/>
</dbReference>
<keyword evidence="1" id="KW-0812">Transmembrane</keyword>
<gene>
    <name evidence="2" type="ORF">SAMN05443144_10316</name>
</gene>
<evidence type="ECO:0000313" key="2">
    <source>
        <dbReference type="EMBL" id="SHE71557.1"/>
    </source>
</evidence>
<feature type="transmembrane region" description="Helical" evidence="1">
    <location>
        <begin position="6"/>
        <end position="26"/>
    </location>
</feature>
<dbReference type="Proteomes" id="UP000184041">
    <property type="component" value="Unassembled WGS sequence"/>
</dbReference>
<dbReference type="AlphaFoldDB" id="A0A1M4VRU5"/>
<reference evidence="2 3" key="1">
    <citation type="submission" date="2016-11" db="EMBL/GenBank/DDBJ databases">
        <authorList>
            <person name="Jaros S."/>
            <person name="Januszkiewicz K."/>
            <person name="Wedrychowicz H."/>
        </authorList>
    </citation>
    <scope>NUCLEOTIDE SEQUENCE [LARGE SCALE GENOMIC DNA]</scope>
    <source>
        <strain evidence="2 3">DSM 21986</strain>
    </source>
</reference>
<proteinExistence type="predicted"/>
<name>A0A1M4VRU5_9BACT</name>
<organism evidence="2 3">
    <name type="scientific">Fodinibius roseus</name>
    <dbReference type="NCBI Taxonomy" id="1194090"/>
    <lineage>
        <taxon>Bacteria</taxon>
        <taxon>Pseudomonadati</taxon>
        <taxon>Balneolota</taxon>
        <taxon>Balneolia</taxon>
        <taxon>Balneolales</taxon>
        <taxon>Balneolaceae</taxon>
        <taxon>Fodinibius</taxon>
    </lineage>
</organism>
<sequence>MRNRGLGIYLAGEESPWLFILIYSFLNTMLKKRSGKTLVFFTWGAKYVLLVNSLG</sequence>
<evidence type="ECO:0000313" key="3">
    <source>
        <dbReference type="Proteomes" id="UP000184041"/>
    </source>
</evidence>
<keyword evidence="3" id="KW-1185">Reference proteome</keyword>
<accession>A0A1M4VRU5</accession>
<keyword evidence="1" id="KW-1133">Transmembrane helix</keyword>
<evidence type="ECO:0000256" key="1">
    <source>
        <dbReference type="SAM" id="Phobius"/>
    </source>
</evidence>